<comment type="caution">
    <text evidence="2">The sequence shown here is derived from an EMBL/GenBank/DDBJ whole genome shotgun (WGS) entry which is preliminary data.</text>
</comment>
<dbReference type="AlphaFoldDB" id="A0A9X1X526"/>
<evidence type="ECO:0000259" key="1">
    <source>
        <dbReference type="Pfam" id="PF09413"/>
    </source>
</evidence>
<reference evidence="2" key="1">
    <citation type="submission" date="2022-04" db="EMBL/GenBank/DDBJ databases">
        <title>Mucilaginibacter sp. RS28 isolated from freshwater.</title>
        <authorList>
            <person name="Ko S.-R."/>
        </authorList>
    </citation>
    <scope>NUCLEOTIDE SEQUENCE</scope>
    <source>
        <strain evidence="2">RS28</strain>
    </source>
</reference>
<keyword evidence="3" id="KW-1185">Reference proteome</keyword>
<feature type="domain" description="DUF2007" evidence="1">
    <location>
        <begin position="9"/>
        <end position="74"/>
    </location>
</feature>
<evidence type="ECO:0000313" key="3">
    <source>
        <dbReference type="Proteomes" id="UP001139450"/>
    </source>
</evidence>
<organism evidence="2 3">
    <name type="scientific">Mucilaginibacter straminoryzae</name>
    <dbReference type="NCBI Taxonomy" id="2932774"/>
    <lineage>
        <taxon>Bacteria</taxon>
        <taxon>Pseudomonadati</taxon>
        <taxon>Bacteroidota</taxon>
        <taxon>Sphingobacteriia</taxon>
        <taxon>Sphingobacteriales</taxon>
        <taxon>Sphingobacteriaceae</taxon>
        <taxon>Mucilaginibacter</taxon>
    </lineage>
</organism>
<sequence length="85" mass="9348">MSDQTKLKEVFAGEYWLADVIKQLLEDNHIPAFLNNQYLGTVAPYLADAGGMPHVTIVVNETEAAKALRLIDDYQNGSPADEIAD</sequence>
<dbReference type="InterPro" id="IPR018551">
    <property type="entry name" value="DUF2007"/>
</dbReference>
<dbReference type="Pfam" id="PF09413">
    <property type="entry name" value="DUF2007"/>
    <property type="match status" value="1"/>
</dbReference>
<dbReference type="Proteomes" id="UP001139450">
    <property type="component" value="Unassembled WGS sequence"/>
</dbReference>
<proteinExistence type="predicted"/>
<dbReference type="RefSeq" id="WP_245130384.1">
    <property type="nucleotide sequence ID" value="NZ_JALJEJ010000005.1"/>
</dbReference>
<dbReference type="EMBL" id="JALJEJ010000005">
    <property type="protein sequence ID" value="MCJ8210545.1"/>
    <property type="molecule type" value="Genomic_DNA"/>
</dbReference>
<evidence type="ECO:0000313" key="2">
    <source>
        <dbReference type="EMBL" id="MCJ8210545.1"/>
    </source>
</evidence>
<dbReference type="InterPro" id="IPR011322">
    <property type="entry name" value="N-reg_PII-like_a/b"/>
</dbReference>
<accession>A0A9X1X526</accession>
<gene>
    <name evidence="2" type="ORF">MUY27_12575</name>
</gene>
<protein>
    <submittedName>
        <fullName evidence="2">DUF2007 domain-containing protein</fullName>
    </submittedName>
</protein>
<name>A0A9X1X526_9SPHI</name>
<dbReference type="SUPFAM" id="SSF54913">
    <property type="entry name" value="GlnB-like"/>
    <property type="match status" value="1"/>
</dbReference>